<reference evidence="3" key="1">
    <citation type="submission" date="2017-09" db="EMBL/GenBank/DDBJ databases">
        <authorList>
            <person name="Varghese N."/>
            <person name="Submissions S."/>
        </authorList>
    </citation>
    <scope>NUCLEOTIDE SEQUENCE [LARGE SCALE GENOMIC DNA]</scope>
    <source>
        <strain evidence="3">DSM 25885</strain>
    </source>
</reference>
<dbReference type="EMBL" id="OBEH01000006">
    <property type="protein sequence ID" value="SNZ01529.1"/>
    <property type="molecule type" value="Genomic_DNA"/>
</dbReference>
<dbReference type="GO" id="GO:0006950">
    <property type="term" value="P:response to stress"/>
    <property type="evidence" value="ECO:0007669"/>
    <property type="project" value="UniProtKB-ARBA"/>
</dbReference>
<proteinExistence type="predicted"/>
<organism evidence="2 3">
    <name type="scientific">Flagellimonas pacifica</name>
    <dbReference type="NCBI Taxonomy" id="1247520"/>
    <lineage>
        <taxon>Bacteria</taxon>
        <taxon>Pseudomonadati</taxon>
        <taxon>Bacteroidota</taxon>
        <taxon>Flavobacteriia</taxon>
        <taxon>Flavobacteriales</taxon>
        <taxon>Flavobacteriaceae</taxon>
        <taxon>Flagellimonas</taxon>
    </lineage>
</organism>
<gene>
    <name evidence="2" type="ORF">SAMN06265377_3371</name>
</gene>
<dbReference type="InterPro" id="IPR006640">
    <property type="entry name" value="SprT-like_domain"/>
</dbReference>
<dbReference type="AlphaFoldDB" id="A0A285MWE8"/>
<name>A0A285MWE8_9FLAO</name>
<feature type="domain" description="SprT-like" evidence="1">
    <location>
        <begin position="30"/>
        <end position="112"/>
    </location>
</feature>
<accession>A0A285MWE8</accession>
<evidence type="ECO:0000313" key="2">
    <source>
        <dbReference type="EMBL" id="SNZ01529.1"/>
    </source>
</evidence>
<evidence type="ECO:0000313" key="3">
    <source>
        <dbReference type="Proteomes" id="UP000219048"/>
    </source>
</evidence>
<protein>
    <submittedName>
        <fullName evidence="2">SprT-like family protein</fullName>
    </submittedName>
</protein>
<dbReference type="Pfam" id="PF10263">
    <property type="entry name" value="SprT-like"/>
    <property type="match status" value="1"/>
</dbReference>
<evidence type="ECO:0000259" key="1">
    <source>
        <dbReference type="Pfam" id="PF10263"/>
    </source>
</evidence>
<sequence>MDFSAQKKSTYNFVRVSDTLQKYLPERAVEPCFELVKTHAVHLKIVNHRVTRHGDYRRLANGLHQITVNASLNKYRFLITLIHEIAHLVAFEKYGRRIKPHGLEWKRTFQHLMVPFIRPEVFPSQLLPVIANHFKNPKASSSTDARLSIALKAFDEEERKNSYVYELPMGSTFRLYNGKLFKKGQKRVKRYECVELASGRLYLFQPNAEVELIKNAQIEPPF</sequence>
<keyword evidence="3" id="KW-1185">Reference proteome</keyword>
<dbReference type="Proteomes" id="UP000219048">
    <property type="component" value="Unassembled WGS sequence"/>
</dbReference>